<dbReference type="PANTHER" id="PTHR43298">
    <property type="entry name" value="MULTIDRUG RESISTANCE PROTEIN NORM-RELATED"/>
    <property type="match status" value="1"/>
</dbReference>
<dbReference type="CDD" id="cd13131">
    <property type="entry name" value="MATE_NorM_like"/>
    <property type="match status" value="1"/>
</dbReference>
<feature type="transmembrane region" description="Helical" evidence="10">
    <location>
        <begin position="376"/>
        <end position="393"/>
    </location>
</feature>
<feature type="signal peptide" evidence="11">
    <location>
        <begin position="1"/>
        <end position="21"/>
    </location>
</feature>
<feature type="transmembrane region" description="Helical" evidence="10">
    <location>
        <begin position="213"/>
        <end position="234"/>
    </location>
</feature>
<dbReference type="EMBL" id="CP020330">
    <property type="protein sequence ID" value="AQZ51727.1"/>
    <property type="molecule type" value="Genomic_DNA"/>
</dbReference>
<keyword evidence="2" id="KW-0813">Transport</keyword>
<dbReference type="PIRSF" id="PIRSF006603">
    <property type="entry name" value="DinF"/>
    <property type="match status" value="1"/>
</dbReference>
<evidence type="ECO:0000256" key="1">
    <source>
        <dbReference type="ARBA" id="ARBA00004429"/>
    </source>
</evidence>
<keyword evidence="3" id="KW-0050">Antiport</keyword>
<dbReference type="STRING" id="1122214.Mame_02398"/>
<keyword evidence="6 10" id="KW-1133">Transmembrane helix</keyword>
<dbReference type="Pfam" id="PF01554">
    <property type="entry name" value="MatE"/>
    <property type="match status" value="2"/>
</dbReference>
<evidence type="ECO:0000313" key="12">
    <source>
        <dbReference type="EMBL" id="AQZ51727.1"/>
    </source>
</evidence>
<keyword evidence="4" id="KW-1003">Cell membrane</keyword>
<evidence type="ECO:0000256" key="10">
    <source>
        <dbReference type="SAM" id="Phobius"/>
    </source>
</evidence>
<dbReference type="AlphaFoldDB" id="A0A1U9Z208"/>
<sequence precursor="true">MAPARQLLVNFMSVTMPTAQAAGHSWFSHLKETLTLGIPLIGAQLAQQGINATDIFILGQLSALDLAAAVLATQYYFTIFIFGMGLAIAVMPMVAQAYGRGDEVAVRRSMRMGMWASIIYGALALPLFFWSEPILLALGQEPDVAAKAAQYLHIVGIALFPALLFQVLRSLVSATGRARVVLWVSLLTLVVNAVVAYGLVLGGFGMPQIGIRGAAIATFVGQAFGFLYLVAYIGRDAMLARYELFVRFWKPDWQALREVVLLGLPIGISVLAEVSMFTVSSVLMGQIGAIPLAAHGIVLQLASIAFMVPLGLSQAGTVRVGMFHGAGDRENVIRASVTVMAIAICFAVASGLTFAFAPVPLVSLFMDTGLPNAPEVLAYAVPLVFVAALFQLLDGGQATMNGLLRGLKDTRVPMFLVLIAYWVVGLPLAWLLAFPFGLEGVGIWVGFMLGLGTAAVMLALRFRHLLRAGAATT</sequence>
<keyword evidence="11" id="KW-0732">Signal</keyword>
<feature type="transmembrane region" description="Helical" evidence="10">
    <location>
        <begin position="66"/>
        <end position="91"/>
    </location>
</feature>
<evidence type="ECO:0000256" key="7">
    <source>
        <dbReference type="ARBA" id="ARBA00023065"/>
    </source>
</evidence>
<feature type="transmembrane region" description="Helical" evidence="10">
    <location>
        <begin position="414"/>
        <end position="435"/>
    </location>
</feature>
<dbReference type="KEGG" id="mmed:Mame_02398"/>
<evidence type="ECO:0000256" key="4">
    <source>
        <dbReference type="ARBA" id="ARBA00022475"/>
    </source>
</evidence>
<feature type="transmembrane region" description="Helical" evidence="10">
    <location>
        <begin position="112"/>
        <end position="130"/>
    </location>
</feature>
<keyword evidence="5 10" id="KW-0812">Transmembrane</keyword>
<evidence type="ECO:0000256" key="2">
    <source>
        <dbReference type="ARBA" id="ARBA00022448"/>
    </source>
</evidence>
<protein>
    <recommendedName>
        <fullName evidence="9">Multidrug-efflux transporter</fullName>
    </recommendedName>
</protein>
<feature type="transmembrane region" description="Helical" evidence="10">
    <location>
        <begin position="180"/>
        <end position="201"/>
    </location>
</feature>
<reference evidence="12 13" key="1">
    <citation type="submission" date="2017-03" db="EMBL/GenBank/DDBJ databases">
        <title>Foreign affairs: Plasmid Transfer between Roseobacters and Rhizobia.</title>
        <authorList>
            <person name="Bartling P."/>
            <person name="Bunk B."/>
            <person name="Overmann J."/>
            <person name="Brinkmann H."/>
            <person name="Petersen J."/>
        </authorList>
    </citation>
    <scope>NUCLEOTIDE SEQUENCE [LARGE SCALE GENOMIC DNA]</scope>
    <source>
        <strain evidence="12 13">MACL11</strain>
    </source>
</reference>
<feature type="transmembrane region" description="Helical" evidence="10">
    <location>
        <begin position="150"/>
        <end position="168"/>
    </location>
</feature>
<dbReference type="PANTHER" id="PTHR43298:SF2">
    <property type="entry name" value="FMN_FAD EXPORTER YEEO-RELATED"/>
    <property type="match status" value="1"/>
</dbReference>
<feature type="transmembrane region" description="Helical" evidence="10">
    <location>
        <begin position="255"/>
        <end position="272"/>
    </location>
</feature>
<keyword evidence="13" id="KW-1185">Reference proteome</keyword>
<organism evidence="12 13">
    <name type="scientific">Martelella mediterranea DSM 17316</name>
    <dbReference type="NCBI Taxonomy" id="1122214"/>
    <lineage>
        <taxon>Bacteria</taxon>
        <taxon>Pseudomonadati</taxon>
        <taxon>Pseudomonadota</taxon>
        <taxon>Alphaproteobacteria</taxon>
        <taxon>Hyphomicrobiales</taxon>
        <taxon>Aurantimonadaceae</taxon>
        <taxon>Martelella</taxon>
    </lineage>
</organism>
<evidence type="ECO:0000256" key="3">
    <source>
        <dbReference type="ARBA" id="ARBA00022449"/>
    </source>
</evidence>
<keyword evidence="7" id="KW-0406">Ion transport</keyword>
<feature type="transmembrane region" description="Helical" evidence="10">
    <location>
        <begin position="292"/>
        <end position="312"/>
    </location>
</feature>
<proteinExistence type="predicted"/>
<keyword evidence="8 10" id="KW-0472">Membrane</keyword>
<evidence type="ECO:0000256" key="6">
    <source>
        <dbReference type="ARBA" id="ARBA00022989"/>
    </source>
</evidence>
<dbReference type="InterPro" id="IPR002528">
    <property type="entry name" value="MATE_fam"/>
</dbReference>
<evidence type="ECO:0000256" key="5">
    <source>
        <dbReference type="ARBA" id="ARBA00022692"/>
    </source>
</evidence>
<dbReference type="Proteomes" id="UP000191135">
    <property type="component" value="Chromosome"/>
</dbReference>
<evidence type="ECO:0000256" key="11">
    <source>
        <dbReference type="SAM" id="SignalP"/>
    </source>
</evidence>
<evidence type="ECO:0000256" key="9">
    <source>
        <dbReference type="ARBA" id="ARBA00031636"/>
    </source>
</evidence>
<dbReference type="GO" id="GO:0015297">
    <property type="term" value="F:antiporter activity"/>
    <property type="evidence" value="ECO:0007669"/>
    <property type="project" value="UniProtKB-KW"/>
</dbReference>
<dbReference type="eggNOG" id="COG0534">
    <property type="taxonomic scope" value="Bacteria"/>
</dbReference>
<evidence type="ECO:0000256" key="8">
    <source>
        <dbReference type="ARBA" id="ARBA00023136"/>
    </source>
</evidence>
<dbReference type="GO" id="GO:0006811">
    <property type="term" value="P:monoatomic ion transport"/>
    <property type="evidence" value="ECO:0007669"/>
    <property type="project" value="UniProtKB-KW"/>
</dbReference>
<gene>
    <name evidence="12" type="primary">mdtK</name>
    <name evidence="12" type="ORF">Mame_02398</name>
</gene>
<dbReference type="NCBIfam" id="TIGR00797">
    <property type="entry name" value="matE"/>
    <property type="match status" value="1"/>
</dbReference>
<dbReference type="InterPro" id="IPR050222">
    <property type="entry name" value="MATE_MdtK"/>
</dbReference>
<evidence type="ECO:0000313" key="13">
    <source>
        <dbReference type="Proteomes" id="UP000191135"/>
    </source>
</evidence>
<dbReference type="InterPro" id="IPR048279">
    <property type="entry name" value="MdtK-like"/>
</dbReference>
<feature type="chain" id="PRO_5010699998" description="Multidrug-efflux transporter" evidence="11">
    <location>
        <begin position="22"/>
        <end position="473"/>
    </location>
</feature>
<dbReference type="GO" id="GO:0042910">
    <property type="term" value="F:xenobiotic transmembrane transporter activity"/>
    <property type="evidence" value="ECO:0007669"/>
    <property type="project" value="InterPro"/>
</dbReference>
<dbReference type="GO" id="GO:0005886">
    <property type="term" value="C:plasma membrane"/>
    <property type="evidence" value="ECO:0007669"/>
    <property type="project" value="UniProtKB-SubCell"/>
</dbReference>
<name>A0A1U9Z208_9HYPH</name>
<comment type="subcellular location">
    <subcellularLocation>
        <location evidence="1">Cell inner membrane</location>
        <topology evidence="1">Multi-pass membrane protein</topology>
    </subcellularLocation>
</comment>
<accession>A0A1U9Z208</accession>
<feature type="transmembrane region" description="Helical" evidence="10">
    <location>
        <begin position="441"/>
        <end position="460"/>
    </location>
</feature>
<feature type="transmembrane region" description="Helical" evidence="10">
    <location>
        <begin position="332"/>
        <end position="356"/>
    </location>
</feature>